<evidence type="ECO:0008006" key="12">
    <source>
        <dbReference type="Google" id="ProtNLM"/>
    </source>
</evidence>
<feature type="transmembrane region" description="Helical" evidence="9">
    <location>
        <begin position="74"/>
        <end position="91"/>
    </location>
</feature>
<feature type="transmembrane region" description="Helical" evidence="9">
    <location>
        <begin position="112"/>
        <end position="132"/>
    </location>
</feature>
<reference evidence="10" key="1">
    <citation type="journal article" date="2014" name="Int. J. Syst. Evol. Microbiol.">
        <title>Complete genome sequence of Corynebacterium casei LMG S-19264T (=DSM 44701T), isolated from a smear-ripened cheese.</title>
        <authorList>
            <consortium name="US DOE Joint Genome Institute (JGI-PGF)"/>
            <person name="Walter F."/>
            <person name="Albersmeier A."/>
            <person name="Kalinowski J."/>
            <person name="Ruckert C."/>
        </authorList>
    </citation>
    <scope>NUCLEOTIDE SEQUENCE</scope>
    <source>
        <strain evidence="10">KCTC 32501</strain>
    </source>
</reference>
<keyword evidence="7 9" id="KW-0472">Membrane</keyword>
<keyword evidence="2" id="KW-0813">Transport</keyword>
<gene>
    <name evidence="10" type="ORF">GCM10009007_07040</name>
</gene>
<keyword evidence="4" id="KW-0997">Cell inner membrane</keyword>
<keyword evidence="5 9" id="KW-0812">Transmembrane</keyword>
<evidence type="ECO:0000313" key="11">
    <source>
        <dbReference type="Proteomes" id="UP000614287"/>
    </source>
</evidence>
<evidence type="ECO:0000256" key="1">
    <source>
        <dbReference type="ARBA" id="ARBA00004429"/>
    </source>
</evidence>
<evidence type="ECO:0000256" key="4">
    <source>
        <dbReference type="ARBA" id="ARBA00022519"/>
    </source>
</evidence>
<comment type="similarity">
    <text evidence="8">Belongs to the TsuA/YedE (TC 9.B.102) family.</text>
</comment>
<dbReference type="AlphaFoldDB" id="A0A8J3CMT7"/>
<keyword evidence="11" id="KW-1185">Reference proteome</keyword>
<evidence type="ECO:0000256" key="9">
    <source>
        <dbReference type="SAM" id="Phobius"/>
    </source>
</evidence>
<dbReference type="RefSeq" id="WP_189491681.1">
    <property type="nucleotide sequence ID" value="NZ_BMZG01000003.1"/>
</dbReference>
<proteinExistence type="inferred from homology"/>
<dbReference type="GO" id="GO:0005886">
    <property type="term" value="C:plasma membrane"/>
    <property type="evidence" value="ECO:0007669"/>
    <property type="project" value="UniProtKB-SubCell"/>
</dbReference>
<evidence type="ECO:0000313" key="10">
    <source>
        <dbReference type="EMBL" id="GHA68854.1"/>
    </source>
</evidence>
<dbReference type="Proteomes" id="UP000614287">
    <property type="component" value="Unassembled WGS sequence"/>
</dbReference>
<evidence type="ECO:0000256" key="3">
    <source>
        <dbReference type="ARBA" id="ARBA00022475"/>
    </source>
</evidence>
<feature type="transmembrane region" description="Helical" evidence="9">
    <location>
        <begin position="6"/>
        <end position="24"/>
    </location>
</feature>
<protein>
    <recommendedName>
        <fullName evidence="12">YeeE/YedE family protein</fullName>
    </recommendedName>
</protein>
<dbReference type="PANTHER" id="PTHR30574">
    <property type="entry name" value="INNER MEMBRANE PROTEIN YEDE"/>
    <property type="match status" value="1"/>
</dbReference>
<dbReference type="PANTHER" id="PTHR30574:SF1">
    <property type="entry name" value="SULPHUR TRANSPORT DOMAIN-CONTAINING PROTEIN"/>
    <property type="match status" value="1"/>
</dbReference>
<name>A0A8J3CMT7_9BURK</name>
<feature type="transmembrane region" description="Helical" evidence="9">
    <location>
        <begin position="45"/>
        <end position="68"/>
    </location>
</feature>
<comment type="subcellular location">
    <subcellularLocation>
        <location evidence="1">Cell inner membrane</location>
        <topology evidence="1">Multi-pass membrane protein</topology>
    </subcellularLocation>
</comment>
<evidence type="ECO:0000256" key="8">
    <source>
        <dbReference type="ARBA" id="ARBA00035655"/>
    </source>
</evidence>
<dbReference type="EMBL" id="BMZG01000003">
    <property type="protein sequence ID" value="GHA68854.1"/>
    <property type="molecule type" value="Genomic_DNA"/>
</dbReference>
<evidence type="ECO:0000256" key="2">
    <source>
        <dbReference type="ARBA" id="ARBA00022448"/>
    </source>
</evidence>
<keyword evidence="6 9" id="KW-1133">Transmembrane helix</keyword>
<evidence type="ECO:0000256" key="6">
    <source>
        <dbReference type="ARBA" id="ARBA00022989"/>
    </source>
</evidence>
<reference evidence="10" key="2">
    <citation type="submission" date="2020-09" db="EMBL/GenBank/DDBJ databases">
        <authorList>
            <person name="Sun Q."/>
            <person name="Kim S."/>
        </authorList>
    </citation>
    <scope>NUCLEOTIDE SEQUENCE</scope>
    <source>
        <strain evidence="10">KCTC 32501</strain>
    </source>
</reference>
<evidence type="ECO:0000256" key="7">
    <source>
        <dbReference type="ARBA" id="ARBA00023136"/>
    </source>
</evidence>
<dbReference type="InterPro" id="IPR007272">
    <property type="entry name" value="Sulf_transp_TsuA/YedE"/>
</dbReference>
<keyword evidence="3" id="KW-1003">Cell membrane</keyword>
<sequence>MWVTNAWLGGLLIGLASTLLLLALGRIAGISGIVSGILVPAKDRIWRVGFVLGLVLGGAAAMLFFGVAPVSSSPLYLFALAGLLVGFGTVMGTGCTSGHGVCGLARRSKRSAVSVAIFMAVGMMTVTLFTWFRGGVS</sequence>
<comment type="caution">
    <text evidence="10">The sequence shown here is derived from an EMBL/GenBank/DDBJ whole genome shotgun (WGS) entry which is preliminary data.</text>
</comment>
<accession>A0A8J3CMT7</accession>
<evidence type="ECO:0000256" key="5">
    <source>
        <dbReference type="ARBA" id="ARBA00022692"/>
    </source>
</evidence>
<organism evidence="10 11">
    <name type="scientific">Formosimonas limnophila</name>
    <dbReference type="NCBI Taxonomy" id="1384487"/>
    <lineage>
        <taxon>Bacteria</taxon>
        <taxon>Pseudomonadati</taxon>
        <taxon>Pseudomonadota</taxon>
        <taxon>Betaproteobacteria</taxon>
        <taxon>Burkholderiales</taxon>
        <taxon>Burkholderiaceae</taxon>
        <taxon>Formosimonas</taxon>
    </lineage>
</organism>